<evidence type="ECO:0000313" key="1">
    <source>
        <dbReference type="EMBL" id="EEQ04943.1"/>
    </source>
</evidence>
<keyword evidence="2" id="KW-1185">Reference proteome</keyword>
<accession>A0ABM9XU69</accession>
<proteinExistence type="predicted"/>
<reference evidence="1" key="1">
    <citation type="submission" date="2008-12" db="EMBL/GenBank/DDBJ databases">
        <title>Annotation of the Yersinia bercovieri ATCC 43970 genome.</title>
        <authorList>
            <person name="Read T.D."/>
            <person name="Akmal A."/>
            <person name="Bishop-Lilly K."/>
            <person name="Chen P.E."/>
            <person name="Cook C."/>
            <person name="Kiley M.P."/>
            <person name="Lentz S."/>
            <person name="Mateczun A."/>
            <person name="Nagarajan N."/>
            <person name="Nolan N."/>
            <person name="Osborne B.I."/>
            <person name="Pop M."/>
            <person name="Sozhamannan S."/>
            <person name="Stewart A.C."/>
            <person name="Sulakvelidze A."/>
            <person name="Thomason B."/>
            <person name="Willner K."/>
            <person name="Zwick M.E."/>
        </authorList>
    </citation>
    <scope>NUCLEOTIDE SEQUENCE [LARGE SCALE GENOMIC DNA]</scope>
    <source>
        <strain evidence="1">ATCC 43970</strain>
    </source>
</reference>
<comment type="caution">
    <text evidence="1">The sequence shown here is derived from an EMBL/GenBank/DDBJ whole genome shotgun (WGS) entry which is preliminary data.</text>
</comment>
<sequence>MLSLIALCQIHLNLANNPHLTHIYNTAIVQIIHQQLSLLITRMTR</sequence>
<gene>
    <name evidence="1" type="ORF">yberc0001_11700</name>
</gene>
<name>A0ABM9XU69_YERBE</name>
<dbReference type="EMBL" id="AALC02000084">
    <property type="protein sequence ID" value="EEQ04943.1"/>
    <property type="molecule type" value="Genomic_DNA"/>
</dbReference>
<dbReference type="Proteomes" id="UP000010319">
    <property type="component" value="Unassembled WGS sequence"/>
</dbReference>
<evidence type="ECO:0000313" key="2">
    <source>
        <dbReference type="Proteomes" id="UP000010319"/>
    </source>
</evidence>
<protein>
    <submittedName>
        <fullName evidence="1">Uncharacterized protein</fullName>
    </submittedName>
</protein>
<organism evidence="1 2">
    <name type="scientific">Yersinia bercovieri ATCC 43970</name>
    <dbReference type="NCBI Taxonomy" id="349968"/>
    <lineage>
        <taxon>Bacteria</taxon>
        <taxon>Pseudomonadati</taxon>
        <taxon>Pseudomonadota</taxon>
        <taxon>Gammaproteobacteria</taxon>
        <taxon>Enterobacterales</taxon>
        <taxon>Yersiniaceae</taxon>
        <taxon>Yersinia</taxon>
    </lineage>
</organism>